<feature type="compositionally biased region" description="Basic residues" evidence="1">
    <location>
        <begin position="98"/>
        <end position="128"/>
    </location>
</feature>
<feature type="compositionally biased region" description="Basic and acidic residues" evidence="1">
    <location>
        <begin position="1"/>
        <end position="10"/>
    </location>
</feature>
<keyword evidence="3" id="KW-1185">Reference proteome</keyword>
<feature type="compositionally biased region" description="Polar residues" evidence="1">
    <location>
        <begin position="74"/>
        <end position="89"/>
    </location>
</feature>
<dbReference type="Proteomes" id="UP000762676">
    <property type="component" value="Unassembled WGS sequence"/>
</dbReference>
<evidence type="ECO:0000313" key="2">
    <source>
        <dbReference type="EMBL" id="GFR97989.1"/>
    </source>
</evidence>
<protein>
    <submittedName>
        <fullName evidence="2">Ribosomal RNA-processing protein 17</fullName>
    </submittedName>
</protein>
<name>A0AAV4HK15_9GAST</name>
<dbReference type="EMBL" id="BMAT01012720">
    <property type="protein sequence ID" value="GFR97989.1"/>
    <property type="molecule type" value="Genomic_DNA"/>
</dbReference>
<feature type="region of interest" description="Disordered" evidence="1">
    <location>
        <begin position="52"/>
        <end position="128"/>
    </location>
</feature>
<feature type="region of interest" description="Disordered" evidence="1">
    <location>
        <begin position="1"/>
        <end position="20"/>
    </location>
</feature>
<comment type="caution">
    <text evidence="2">The sequence shown here is derived from an EMBL/GenBank/DDBJ whole genome shotgun (WGS) entry which is preliminary data.</text>
</comment>
<organism evidence="2 3">
    <name type="scientific">Elysia marginata</name>
    <dbReference type="NCBI Taxonomy" id="1093978"/>
    <lineage>
        <taxon>Eukaryota</taxon>
        <taxon>Metazoa</taxon>
        <taxon>Spiralia</taxon>
        <taxon>Lophotrochozoa</taxon>
        <taxon>Mollusca</taxon>
        <taxon>Gastropoda</taxon>
        <taxon>Heterobranchia</taxon>
        <taxon>Euthyneura</taxon>
        <taxon>Panpulmonata</taxon>
        <taxon>Sacoglossa</taxon>
        <taxon>Placobranchoidea</taxon>
        <taxon>Plakobranchidae</taxon>
        <taxon>Elysia</taxon>
    </lineage>
</organism>
<accession>A0AAV4HK15</accession>
<proteinExistence type="predicted"/>
<evidence type="ECO:0000313" key="3">
    <source>
        <dbReference type="Proteomes" id="UP000762676"/>
    </source>
</evidence>
<sequence>MVLQARESKPGGKGGSTVPEIEQLVKPEVFDLPEHTVTISNISEVDFVGKSGLRLGQNTGFDKKEDADEEEVTGQPTGKKSLRQQLAHCSNQLSSQKQKVKKLKKKQMLRQKLQSKKKGKRKGKGKKK</sequence>
<reference evidence="2 3" key="1">
    <citation type="journal article" date="2021" name="Elife">
        <title>Chloroplast acquisition without the gene transfer in kleptoplastic sea slugs, Plakobranchus ocellatus.</title>
        <authorList>
            <person name="Maeda T."/>
            <person name="Takahashi S."/>
            <person name="Yoshida T."/>
            <person name="Shimamura S."/>
            <person name="Takaki Y."/>
            <person name="Nagai Y."/>
            <person name="Toyoda A."/>
            <person name="Suzuki Y."/>
            <person name="Arimoto A."/>
            <person name="Ishii H."/>
            <person name="Satoh N."/>
            <person name="Nishiyama T."/>
            <person name="Hasebe M."/>
            <person name="Maruyama T."/>
            <person name="Minagawa J."/>
            <person name="Obokata J."/>
            <person name="Shigenobu S."/>
        </authorList>
    </citation>
    <scope>NUCLEOTIDE SEQUENCE [LARGE SCALE GENOMIC DNA]</scope>
</reference>
<dbReference type="AlphaFoldDB" id="A0AAV4HK15"/>
<gene>
    <name evidence="2" type="ORF">ElyMa_006338400</name>
</gene>
<evidence type="ECO:0000256" key="1">
    <source>
        <dbReference type="SAM" id="MobiDB-lite"/>
    </source>
</evidence>